<evidence type="ECO:0000256" key="2">
    <source>
        <dbReference type="ARBA" id="ARBA00022737"/>
    </source>
</evidence>
<organism evidence="5 6">
    <name type="scientific">Seonamhaeicola sediminis</name>
    <dbReference type="NCBI Taxonomy" id="2528206"/>
    <lineage>
        <taxon>Bacteria</taxon>
        <taxon>Pseudomonadati</taxon>
        <taxon>Bacteroidota</taxon>
        <taxon>Flavobacteriia</taxon>
        <taxon>Flavobacteriales</taxon>
        <taxon>Flavobacteriaceae</taxon>
    </lineage>
</organism>
<dbReference type="InterPro" id="IPR003961">
    <property type="entry name" value="FN3_dom"/>
</dbReference>
<evidence type="ECO:0000256" key="1">
    <source>
        <dbReference type="ARBA" id="ARBA00022729"/>
    </source>
</evidence>
<dbReference type="PANTHER" id="PTHR46708:SF2">
    <property type="entry name" value="FIBRONECTIN TYPE-III DOMAIN-CONTAINING PROTEIN"/>
    <property type="match status" value="1"/>
</dbReference>
<proteinExistence type="predicted"/>
<feature type="compositionally biased region" description="Low complexity" evidence="3">
    <location>
        <begin position="374"/>
        <end position="390"/>
    </location>
</feature>
<name>A0A562YC36_9FLAO</name>
<dbReference type="InterPro" id="IPR036116">
    <property type="entry name" value="FN3_sf"/>
</dbReference>
<feature type="region of interest" description="Disordered" evidence="3">
    <location>
        <begin position="363"/>
        <end position="390"/>
    </location>
</feature>
<dbReference type="EMBL" id="SMZJ02000007">
    <property type="protein sequence ID" value="TWO31848.1"/>
    <property type="molecule type" value="Genomic_DNA"/>
</dbReference>
<sequence length="837" mass="89303">SIVSGPANVSGNTVTLTGATGTVTVRASQAGNSTYNAAAHVDQSFEVLPAPCLQPPTGLTASNIAPSSATISWNTVQNSTYNYQYREVGSSNWITQSSSSNSVTLSNLVPSTQYEAQVSSVCPDTSESSYSSPITFTTTSINYCASTSGSNNREYIGRVQLNTINNSSGPTLYSDFTNISTTVEKGSQYTITITPEWTGRSRREGYGIWIDYNYDGDFDDSGEQILSQSPTKSSQISTSFTVPQTAAETSFRMRVSMKYNGTPTSCESFSDGEVEDYTITIEPTGPDITPPSAPTGLFASNTSDSSTDLSWNASTDNIGVTGYDVYQNGGFIANVTNTSYQVTGLSPSTVYTFYVIARDAAGNSSGQSNTANITTQDPPDTQAPTTPTGLITNNTTEFTTDLVWNASTDNVGVTGYDIFQDGNFIINVANTSYQVTGLSPSTTYGFYVIARDAAGNSSGQSNQVNVTTNDFIDTEAPTTPSGLSTSNITETTIDLDWNASTDNVGVTGYDIYQDGSLIINIPGTSYQVTGLTEDTNYAFYVIAKDAAGNSSGQSNTANTTTLAAPTCTDGIQNGDETGVDCGGSVCTACPPGDVIIHEGFFETGFDGWTEGGKDVFYYSGSFAFEGVSAIRLRDSGVSASITSPVFDLSPFNQIEVNFYFYSNGFSASDGIVLQYNDGSGWTTVSSWQVGADFGDNTFFNAVAILDSSQYTLISNGQFRIQCNASAKNDNIYVDQVIITGIVNNSANKTTTSKSSNFSDGSESANFVLHPNPVENVLRVRINNSSKYSYRIINTLGKVVKYGENIAKDIDVINLESGLYFINIFNNEESLSKKFVKK</sequence>
<comment type="caution">
    <text evidence="5">The sequence shown here is derived from an EMBL/GenBank/DDBJ whole genome shotgun (WGS) entry which is preliminary data.</text>
</comment>
<dbReference type="InterPro" id="IPR045474">
    <property type="entry name" value="GEVED"/>
</dbReference>
<accession>A0A562YC36</accession>
<keyword evidence="1" id="KW-0732">Signal</keyword>
<feature type="domain" description="Fibronectin type-III" evidence="4">
    <location>
        <begin position="479"/>
        <end position="564"/>
    </location>
</feature>
<evidence type="ECO:0000256" key="3">
    <source>
        <dbReference type="SAM" id="MobiDB-lite"/>
    </source>
</evidence>
<feature type="non-terminal residue" evidence="5">
    <location>
        <position position="1"/>
    </location>
</feature>
<protein>
    <submittedName>
        <fullName evidence="5">T9SS type A sorting domain-containing protein</fullName>
    </submittedName>
</protein>
<reference evidence="5 6" key="2">
    <citation type="submission" date="2019-07" db="EMBL/GenBank/DDBJ databases">
        <title>Seonamhaeicola sp. W255 draft genome.</title>
        <authorList>
            <person name="Zhang X.-Y."/>
            <person name="Zhang R."/>
            <person name="Zhong Y.-L."/>
            <person name="Du Z.-J."/>
        </authorList>
    </citation>
    <scope>NUCLEOTIDE SEQUENCE [LARGE SCALE GENOMIC DNA]</scope>
    <source>
        <strain evidence="5 6">W255</strain>
    </source>
</reference>
<evidence type="ECO:0000259" key="4">
    <source>
        <dbReference type="PROSITE" id="PS50853"/>
    </source>
</evidence>
<keyword evidence="6" id="KW-1185">Reference proteome</keyword>
<feature type="domain" description="Fibronectin type-III" evidence="4">
    <location>
        <begin position="383"/>
        <end position="471"/>
    </location>
</feature>
<dbReference type="InterPro" id="IPR050991">
    <property type="entry name" value="ECM_Regulatory_Proteins"/>
</dbReference>
<dbReference type="Pfam" id="PF00041">
    <property type="entry name" value="fn3"/>
    <property type="match status" value="4"/>
</dbReference>
<feature type="domain" description="Fibronectin type-III" evidence="4">
    <location>
        <begin position="290"/>
        <end position="378"/>
    </location>
</feature>
<dbReference type="InterPro" id="IPR026444">
    <property type="entry name" value="Secre_tail"/>
</dbReference>
<dbReference type="Gene3D" id="2.60.40.10">
    <property type="entry name" value="Immunoglobulins"/>
    <property type="match status" value="4"/>
</dbReference>
<dbReference type="SMART" id="SM00060">
    <property type="entry name" value="FN3"/>
    <property type="match status" value="4"/>
</dbReference>
<feature type="domain" description="Fibronectin type-III" evidence="4">
    <location>
        <begin position="55"/>
        <end position="141"/>
    </location>
</feature>
<dbReference type="SUPFAM" id="SSF49265">
    <property type="entry name" value="Fibronectin type III"/>
    <property type="match status" value="3"/>
</dbReference>
<reference evidence="5 6" key="1">
    <citation type="submission" date="2019-03" db="EMBL/GenBank/DDBJ databases">
        <authorList>
            <person name="Zhong Y.L."/>
        </authorList>
    </citation>
    <scope>NUCLEOTIDE SEQUENCE [LARGE SCALE GENOMIC DNA]</scope>
    <source>
        <strain evidence="5 6">W255</strain>
    </source>
</reference>
<dbReference type="InterPro" id="IPR013783">
    <property type="entry name" value="Ig-like_fold"/>
</dbReference>
<dbReference type="AlphaFoldDB" id="A0A562YC36"/>
<dbReference type="Pfam" id="PF20009">
    <property type="entry name" value="GEVED"/>
    <property type="match status" value="1"/>
</dbReference>
<feature type="compositionally biased region" description="Polar residues" evidence="3">
    <location>
        <begin position="363"/>
        <end position="373"/>
    </location>
</feature>
<dbReference type="Proteomes" id="UP000295814">
    <property type="component" value="Unassembled WGS sequence"/>
</dbReference>
<evidence type="ECO:0000313" key="5">
    <source>
        <dbReference type="EMBL" id="TWO31848.1"/>
    </source>
</evidence>
<keyword evidence="2" id="KW-0677">Repeat</keyword>
<dbReference type="RefSeq" id="WP_145774412.1">
    <property type="nucleotide sequence ID" value="NZ_SMZJ02000007.1"/>
</dbReference>
<dbReference type="PANTHER" id="PTHR46708">
    <property type="entry name" value="TENASCIN"/>
    <property type="match status" value="1"/>
</dbReference>
<evidence type="ECO:0000313" key="6">
    <source>
        <dbReference type="Proteomes" id="UP000295814"/>
    </source>
</evidence>
<gene>
    <name evidence="5" type="ORF">E1J38_012280</name>
</gene>
<dbReference type="PROSITE" id="PS50853">
    <property type="entry name" value="FN3"/>
    <property type="match status" value="4"/>
</dbReference>
<dbReference type="NCBIfam" id="TIGR04183">
    <property type="entry name" value="Por_Secre_tail"/>
    <property type="match status" value="1"/>
</dbReference>
<dbReference type="OrthoDB" id="9792152at2"/>
<dbReference type="CDD" id="cd00063">
    <property type="entry name" value="FN3"/>
    <property type="match status" value="4"/>
</dbReference>
<dbReference type="Pfam" id="PF18962">
    <property type="entry name" value="Por_Secre_tail"/>
    <property type="match status" value="1"/>
</dbReference>